<name>A0A0A8YSW0_ARUDO</name>
<protein>
    <submittedName>
        <fullName evidence="2">Uncharacterized protein</fullName>
    </submittedName>
</protein>
<organism evidence="2">
    <name type="scientific">Arundo donax</name>
    <name type="common">Giant reed</name>
    <name type="synonym">Donax arundinaceus</name>
    <dbReference type="NCBI Taxonomy" id="35708"/>
    <lineage>
        <taxon>Eukaryota</taxon>
        <taxon>Viridiplantae</taxon>
        <taxon>Streptophyta</taxon>
        <taxon>Embryophyta</taxon>
        <taxon>Tracheophyta</taxon>
        <taxon>Spermatophyta</taxon>
        <taxon>Magnoliopsida</taxon>
        <taxon>Liliopsida</taxon>
        <taxon>Poales</taxon>
        <taxon>Poaceae</taxon>
        <taxon>PACMAD clade</taxon>
        <taxon>Arundinoideae</taxon>
        <taxon>Arundineae</taxon>
        <taxon>Arundo</taxon>
    </lineage>
</organism>
<reference evidence="2" key="2">
    <citation type="journal article" date="2015" name="Data Brief">
        <title>Shoot transcriptome of the giant reed, Arundo donax.</title>
        <authorList>
            <person name="Barrero R.A."/>
            <person name="Guerrero F.D."/>
            <person name="Moolhuijzen P."/>
            <person name="Goolsby J.A."/>
            <person name="Tidwell J."/>
            <person name="Bellgard S.E."/>
            <person name="Bellgard M.I."/>
        </authorList>
    </citation>
    <scope>NUCLEOTIDE SEQUENCE</scope>
    <source>
        <tissue evidence="2">Shoot tissue taken approximately 20 cm above the soil surface</tissue>
    </source>
</reference>
<accession>A0A0A8YSW0</accession>
<reference evidence="2" key="1">
    <citation type="submission" date="2014-09" db="EMBL/GenBank/DDBJ databases">
        <authorList>
            <person name="Magalhaes I.L.F."/>
            <person name="Oliveira U."/>
            <person name="Santos F.R."/>
            <person name="Vidigal T.H.D.A."/>
            <person name="Brescovit A.D."/>
            <person name="Santos A.J."/>
        </authorList>
    </citation>
    <scope>NUCLEOTIDE SEQUENCE</scope>
    <source>
        <tissue evidence="2">Shoot tissue taken approximately 20 cm above the soil surface</tissue>
    </source>
</reference>
<evidence type="ECO:0000313" key="2">
    <source>
        <dbReference type="EMBL" id="JAD30139.1"/>
    </source>
</evidence>
<proteinExistence type="predicted"/>
<keyword evidence="1" id="KW-0472">Membrane</keyword>
<keyword evidence="1" id="KW-1133">Transmembrane helix</keyword>
<feature type="transmembrane region" description="Helical" evidence="1">
    <location>
        <begin position="18"/>
        <end position="36"/>
    </location>
</feature>
<dbReference type="EMBL" id="GBRH01267756">
    <property type="protein sequence ID" value="JAD30139.1"/>
    <property type="molecule type" value="Transcribed_RNA"/>
</dbReference>
<keyword evidence="1" id="KW-0812">Transmembrane</keyword>
<evidence type="ECO:0000256" key="1">
    <source>
        <dbReference type="SAM" id="Phobius"/>
    </source>
</evidence>
<sequence length="40" mass="4829">MIENVVLGFPFLGVLRTIFLYYCNLFELVEVLFSFYRAKY</sequence>
<dbReference type="AlphaFoldDB" id="A0A0A8YSW0"/>